<dbReference type="RefSeq" id="WP_007924834.1">
    <property type="nucleotide sequence ID" value="NZ_ALWX01000009.1"/>
</dbReference>
<reference evidence="1 3" key="2">
    <citation type="journal article" date="2012" name="J. Bacteriol.">
        <title>Genome Sequence of Janibacter hoylei MTCC8307, Isolated from the Stratospheric Air.</title>
        <authorList>
            <person name="Pawar S.P."/>
            <person name="Dhotre D.P."/>
            <person name="Shetty S.A."/>
            <person name="Chowdhury S.P."/>
            <person name="Chaudhari B.L."/>
            <person name="Shouche Y.S."/>
        </authorList>
    </citation>
    <scope>NUCLEOTIDE SEQUENCE [LARGE SCALE GENOMIC DNA]</scope>
    <source>
        <strain evidence="1 3">PVAS-1</strain>
    </source>
</reference>
<dbReference type="EMBL" id="PIPF01000010">
    <property type="protein sequence ID" value="RWU82677.1"/>
    <property type="molecule type" value="Genomic_DNA"/>
</dbReference>
<dbReference type="Proteomes" id="UP000288711">
    <property type="component" value="Unassembled WGS sequence"/>
</dbReference>
<sequence>MRVQLLYFDGCPNWQVADGRIREALETLGIHVDVEKVLVTTPEQAEQWSFRGSPSILVDGEDHFAEPGAPVGLSCRLYRTPDGVEGSPTVEQLVQVLSGT</sequence>
<gene>
    <name evidence="1" type="ORF">B277_02681</name>
    <name evidence="2" type="ORF">CWN80_10980</name>
</gene>
<evidence type="ECO:0000313" key="2">
    <source>
        <dbReference type="EMBL" id="RWU82677.1"/>
    </source>
</evidence>
<dbReference type="OrthoDB" id="7185309at2"/>
<keyword evidence="4" id="KW-1185">Reference proteome</keyword>
<name>K1EAD5_9MICO</name>
<evidence type="ECO:0000313" key="1">
    <source>
        <dbReference type="EMBL" id="EKA62377.1"/>
    </source>
</evidence>
<reference evidence="2" key="3">
    <citation type="submission" date="2017-11" db="EMBL/GenBank/DDBJ databases">
        <authorList>
            <person name="Seuylemezian A."/>
            <person name="Cooper K."/>
            <person name="Vaishampayan P."/>
        </authorList>
    </citation>
    <scope>NUCLEOTIDE SEQUENCE</scope>
    <source>
        <strain evidence="2">PVAS-1</strain>
    </source>
</reference>
<accession>K1EAD5</accession>
<evidence type="ECO:0000313" key="4">
    <source>
        <dbReference type="Proteomes" id="UP000288711"/>
    </source>
</evidence>
<comment type="caution">
    <text evidence="1">The sequence shown here is derived from an EMBL/GenBank/DDBJ whole genome shotgun (WGS) entry which is preliminary data.</text>
</comment>
<dbReference type="CDD" id="cd00570">
    <property type="entry name" value="GST_N_family"/>
    <property type="match status" value="1"/>
</dbReference>
<evidence type="ECO:0000313" key="3">
    <source>
        <dbReference type="Proteomes" id="UP000004474"/>
    </source>
</evidence>
<protein>
    <submittedName>
        <fullName evidence="2">Thioredoxin family protein</fullName>
    </submittedName>
</protein>
<dbReference type="eggNOG" id="COG3339">
    <property type="taxonomic scope" value="Bacteria"/>
</dbReference>
<dbReference type="EMBL" id="ALWX01000009">
    <property type="protein sequence ID" value="EKA62377.1"/>
    <property type="molecule type" value="Genomic_DNA"/>
</dbReference>
<proteinExistence type="predicted"/>
<dbReference type="Gene3D" id="3.40.30.10">
    <property type="entry name" value="Glutaredoxin"/>
    <property type="match status" value="1"/>
</dbReference>
<dbReference type="Proteomes" id="UP000004474">
    <property type="component" value="Unassembled WGS sequence"/>
</dbReference>
<organism evidence="1 3">
    <name type="scientific">Janibacter hoylei PVAS-1</name>
    <dbReference type="NCBI Taxonomy" id="1210046"/>
    <lineage>
        <taxon>Bacteria</taxon>
        <taxon>Bacillati</taxon>
        <taxon>Actinomycetota</taxon>
        <taxon>Actinomycetes</taxon>
        <taxon>Micrococcales</taxon>
        <taxon>Intrasporangiaceae</taxon>
        <taxon>Janibacter</taxon>
    </lineage>
</organism>
<dbReference type="AlphaFoldDB" id="K1EAD5"/>
<reference evidence="2 4" key="1">
    <citation type="journal article" date="2009" name="Int. J. Syst. Evol. Microbiol.">
        <title>Janibacter hoylei sp. nov., Bacillus isronensis sp. nov. and Bacillus aryabhattai sp. nov., isolated from cryotubes used for collecting air from the upper atmosphere.</title>
        <authorList>
            <person name="Shivaji S."/>
            <person name="Chaturvedi P."/>
            <person name="Begum Z."/>
            <person name="Pindi P.K."/>
            <person name="Manorama R."/>
            <person name="Padmanaban D.A."/>
            <person name="Shouche Y.S."/>
            <person name="Pawar S."/>
            <person name="Vaishampayan P."/>
            <person name="Dutt C.B."/>
            <person name="Datta G.N."/>
            <person name="Manchanda R.K."/>
            <person name="Rao U.R."/>
            <person name="Bhargava P.M."/>
            <person name="Narlikar J.V."/>
        </authorList>
    </citation>
    <scope>NUCLEOTIDE SEQUENCE [LARGE SCALE GENOMIC DNA]</scope>
    <source>
        <strain evidence="2 4">PVAS-1</strain>
    </source>
</reference>